<dbReference type="Proteomes" id="UP000289738">
    <property type="component" value="Chromosome A08"/>
</dbReference>
<dbReference type="PANTHER" id="PTHR12161:SF44">
    <property type="entry name" value="REGULATOR OF VPS4 ACTIVITY IN THE MVB PATHWAY PROTEIN"/>
    <property type="match status" value="1"/>
</dbReference>
<evidence type="ECO:0008006" key="5">
    <source>
        <dbReference type="Google" id="ProtNLM"/>
    </source>
</evidence>
<dbReference type="EMBL" id="SDMP01000008">
    <property type="protein sequence ID" value="RYR43346.1"/>
    <property type="molecule type" value="Genomic_DNA"/>
</dbReference>
<protein>
    <recommendedName>
        <fullName evidence="5">IST1-like protein</fullName>
    </recommendedName>
</protein>
<evidence type="ECO:0000313" key="3">
    <source>
        <dbReference type="EMBL" id="RYR43346.1"/>
    </source>
</evidence>
<dbReference type="AlphaFoldDB" id="A0A445BXT9"/>
<feature type="region of interest" description="Disordered" evidence="2">
    <location>
        <begin position="588"/>
        <end position="609"/>
    </location>
</feature>
<feature type="compositionally biased region" description="Basic residues" evidence="2">
    <location>
        <begin position="376"/>
        <end position="386"/>
    </location>
</feature>
<proteinExistence type="inferred from homology"/>
<evidence type="ECO:0000256" key="2">
    <source>
        <dbReference type="SAM" id="MobiDB-lite"/>
    </source>
</evidence>
<dbReference type="Pfam" id="PF03398">
    <property type="entry name" value="Ist1"/>
    <property type="match status" value="1"/>
</dbReference>
<reference evidence="3 4" key="1">
    <citation type="submission" date="2019-01" db="EMBL/GenBank/DDBJ databases">
        <title>Sequencing of cultivated peanut Arachis hypogaea provides insights into genome evolution and oil improvement.</title>
        <authorList>
            <person name="Chen X."/>
        </authorList>
    </citation>
    <scope>NUCLEOTIDE SEQUENCE [LARGE SCALE GENOMIC DNA]</scope>
    <source>
        <strain evidence="4">cv. Fuhuasheng</strain>
        <tissue evidence="3">Leaves</tissue>
    </source>
</reference>
<dbReference type="FunFam" id="1.20.1260.60:FF:000002">
    <property type="entry name" value="Vacuolar protein sorting-associated protein IST1"/>
    <property type="match status" value="1"/>
</dbReference>
<name>A0A445BXT9_ARAHY</name>
<dbReference type="STRING" id="3818.A0A445BXT9"/>
<keyword evidence="4" id="KW-1185">Reference proteome</keyword>
<accession>A0A445BXT9</accession>
<dbReference type="GO" id="GO:0015031">
    <property type="term" value="P:protein transport"/>
    <property type="evidence" value="ECO:0007669"/>
    <property type="project" value="InterPro"/>
</dbReference>
<gene>
    <name evidence="3" type="ORF">Ahy_A08g039767</name>
</gene>
<feature type="region of interest" description="Disordered" evidence="2">
    <location>
        <begin position="376"/>
        <end position="423"/>
    </location>
</feature>
<comment type="similarity">
    <text evidence="1">Belongs to the IST1 family.</text>
</comment>
<evidence type="ECO:0000256" key="1">
    <source>
        <dbReference type="ARBA" id="ARBA00005536"/>
    </source>
</evidence>
<dbReference type="InterPro" id="IPR042277">
    <property type="entry name" value="IST1-like"/>
</dbReference>
<evidence type="ECO:0000313" key="4">
    <source>
        <dbReference type="Proteomes" id="UP000289738"/>
    </source>
</evidence>
<comment type="caution">
    <text evidence="3">The sequence shown here is derived from an EMBL/GenBank/DDBJ whole genome shotgun (WGS) entry which is preliminary data.</text>
</comment>
<dbReference type="OrthoDB" id="29853at2759"/>
<organism evidence="3 4">
    <name type="scientific">Arachis hypogaea</name>
    <name type="common">Peanut</name>
    <dbReference type="NCBI Taxonomy" id="3818"/>
    <lineage>
        <taxon>Eukaryota</taxon>
        <taxon>Viridiplantae</taxon>
        <taxon>Streptophyta</taxon>
        <taxon>Embryophyta</taxon>
        <taxon>Tracheophyta</taxon>
        <taxon>Spermatophyta</taxon>
        <taxon>Magnoliopsida</taxon>
        <taxon>eudicotyledons</taxon>
        <taxon>Gunneridae</taxon>
        <taxon>Pentapetalae</taxon>
        <taxon>rosids</taxon>
        <taxon>fabids</taxon>
        <taxon>Fabales</taxon>
        <taxon>Fabaceae</taxon>
        <taxon>Papilionoideae</taxon>
        <taxon>50 kb inversion clade</taxon>
        <taxon>dalbergioids sensu lato</taxon>
        <taxon>Dalbergieae</taxon>
        <taxon>Pterocarpus clade</taxon>
        <taxon>Arachis</taxon>
    </lineage>
</organism>
<dbReference type="InterPro" id="IPR005061">
    <property type="entry name" value="Ist1"/>
</dbReference>
<sequence>MFDIWFGWSKASKCKRTIKRGRCRLKLIKNKREAIARQLRKDVAELIHCGHDETALNRQQQVEQLIEDERLAAVYELLDHYCEFVLSQLSYIRRHRDCPNDINEAVSSLIYASARCGEIPELCVIRKLFGERYGDKFVTTAMELLLGNLVNNQLKENLSGNLVSEDLKLKMVDEIVRENCTQEQVLAIQYYPSWQQEQVKENKGYQVHPSETEEIERDLTCVDSSMSKPNDSCSSPKSTLIDVSAIVPAVQKYPPYILNSPLKKKTVNFTELEDYGGDIEECEFSVSKDGTFQDQTLFKFRTSGQSKRERKETQITCYESNIDRHESWSEKSSIRAYTKSKRVKRPRRRSASFESIGIMDIGYMVYYHKPWRSPSAHKHGTHRLRKDQKPSPDGISLSSYAQKRLKEKISESSQSEDGTRRRSFNMRMSGCSLDQPCQFLLYDYDDDKPKKWIKATHFHQVSVDECCDCQPFMDDLVTTNITQRPRPNQKSYSGETKHHFLGSNEIETDYSVSKGNYASSKCSNARNTTCSLTRTETEANYSRAVSMPQDRRRSCVKDKMVRTYSCPNHVHPKLPEYDDIAAKFTALKRERQESKSPATKVDNRDLESI</sequence>
<dbReference type="Gene3D" id="1.20.1260.60">
    <property type="entry name" value="Vacuolar protein sorting-associated protein Ist1"/>
    <property type="match status" value="1"/>
</dbReference>
<dbReference type="PANTHER" id="PTHR12161">
    <property type="entry name" value="IST1 FAMILY MEMBER"/>
    <property type="match status" value="1"/>
</dbReference>